<organism evidence="3 4">
    <name type="scientific">Pedobacter endophyticus</name>
    <dbReference type="NCBI Taxonomy" id="2789740"/>
    <lineage>
        <taxon>Bacteria</taxon>
        <taxon>Pseudomonadati</taxon>
        <taxon>Bacteroidota</taxon>
        <taxon>Sphingobacteriia</taxon>
        <taxon>Sphingobacteriales</taxon>
        <taxon>Sphingobacteriaceae</taxon>
        <taxon>Pedobacter</taxon>
    </lineage>
</organism>
<dbReference type="Proteomes" id="UP000594759">
    <property type="component" value="Chromosome"/>
</dbReference>
<dbReference type="RefSeq" id="WP_196098817.1">
    <property type="nucleotide sequence ID" value="NZ_CP064939.1"/>
</dbReference>
<keyword evidence="4" id="KW-1185">Reference proteome</keyword>
<feature type="domain" description="Outer membrane protein beta-barrel" evidence="2">
    <location>
        <begin position="37"/>
        <end position="206"/>
    </location>
</feature>
<gene>
    <name evidence="3" type="ORF">IZT61_20280</name>
</gene>
<accession>A0A7S9PYY0</accession>
<protein>
    <submittedName>
        <fullName evidence="3">Outer membrane beta-barrel protein</fullName>
    </submittedName>
</protein>
<evidence type="ECO:0000313" key="3">
    <source>
        <dbReference type="EMBL" id="QPH39350.1"/>
    </source>
</evidence>
<name>A0A7S9PYY0_9SPHI</name>
<dbReference type="AlphaFoldDB" id="A0A7S9PYY0"/>
<dbReference type="EMBL" id="CP064939">
    <property type="protein sequence ID" value="QPH39350.1"/>
    <property type="molecule type" value="Genomic_DNA"/>
</dbReference>
<evidence type="ECO:0000256" key="1">
    <source>
        <dbReference type="SAM" id="SignalP"/>
    </source>
</evidence>
<dbReference type="InterPro" id="IPR025665">
    <property type="entry name" value="Beta-barrel_OMP_2"/>
</dbReference>
<reference evidence="3 4" key="1">
    <citation type="submission" date="2020-11" db="EMBL/GenBank/DDBJ databases">
        <title>Pedobacter endophytica, an endophytic bacteria isolated form Carex pumila.</title>
        <authorList>
            <person name="Peng Y."/>
            <person name="Jiang L."/>
            <person name="Lee J."/>
        </authorList>
    </citation>
    <scope>NUCLEOTIDE SEQUENCE [LARGE SCALE GENOMIC DNA]</scope>
    <source>
        <strain evidence="3 4">JBR3-12</strain>
    </source>
</reference>
<keyword evidence="1" id="KW-0732">Signal</keyword>
<dbReference type="KEGG" id="pex:IZT61_20280"/>
<feature type="chain" id="PRO_5033045279" evidence="1">
    <location>
        <begin position="20"/>
        <end position="233"/>
    </location>
</feature>
<sequence>MKKIILLAMVCLYANIASAQVLIALLLGDKLNSEKIEFGFNVMPTLSTLTQTDGDFKSGLGLGLYFNIRLKPNLYFHPEFSPKTAFGTANLAPYATGYNNIDQIYLNDAQAGVLKKIKAMSLPLLIRYRIKGLLFANLGPQINVFYKPKDIFTTEADGNEIDYTTSIKNQVSFMDIGLAGGLEYKLKKDKGMGIGLRYYYGLTDVLTKLSGSQRNSAFNLSVFIPIDPGAKKK</sequence>
<evidence type="ECO:0000259" key="2">
    <source>
        <dbReference type="Pfam" id="PF13568"/>
    </source>
</evidence>
<feature type="signal peptide" evidence="1">
    <location>
        <begin position="1"/>
        <end position="19"/>
    </location>
</feature>
<proteinExistence type="predicted"/>
<dbReference type="Pfam" id="PF13568">
    <property type="entry name" value="OMP_b-brl_2"/>
    <property type="match status" value="1"/>
</dbReference>
<evidence type="ECO:0000313" key="4">
    <source>
        <dbReference type="Proteomes" id="UP000594759"/>
    </source>
</evidence>